<feature type="compositionally biased region" description="Low complexity" evidence="1">
    <location>
        <begin position="322"/>
        <end position="331"/>
    </location>
</feature>
<name>A0ABT6ZRE3_9ACTN</name>
<dbReference type="InterPro" id="IPR012348">
    <property type="entry name" value="RNR-like"/>
</dbReference>
<evidence type="ECO:0000313" key="3">
    <source>
        <dbReference type="Proteomes" id="UP001214441"/>
    </source>
</evidence>
<keyword evidence="3" id="KW-1185">Reference proteome</keyword>
<reference evidence="2 3" key="1">
    <citation type="submission" date="2023-05" db="EMBL/GenBank/DDBJ databases">
        <title>Streptantibioticus silvisoli sp. nov., acidotolerant actinomycetes 1 from pine litter.</title>
        <authorList>
            <person name="Swiecimska M."/>
            <person name="Golinska P."/>
            <person name="Sangal V."/>
            <person name="Wachnowicz B."/>
            <person name="Goodfellow M."/>
        </authorList>
    </citation>
    <scope>NUCLEOTIDE SEQUENCE [LARGE SCALE GENOMIC DNA]</scope>
    <source>
        <strain evidence="2 3">DSM 42109</strain>
    </source>
</reference>
<dbReference type="EMBL" id="JANCPR020000004">
    <property type="protein sequence ID" value="MDJ1131427.1"/>
    <property type="molecule type" value="Genomic_DNA"/>
</dbReference>
<dbReference type="RefSeq" id="WP_274039247.1">
    <property type="nucleotide sequence ID" value="NZ_JANCPR020000004.1"/>
</dbReference>
<evidence type="ECO:0000313" key="2">
    <source>
        <dbReference type="EMBL" id="MDJ1131427.1"/>
    </source>
</evidence>
<comment type="caution">
    <text evidence="2">The sequence shown here is derived from an EMBL/GenBank/DDBJ whole genome shotgun (WGS) entry which is preliminary data.</text>
</comment>
<feature type="region of interest" description="Disordered" evidence="1">
    <location>
        <begin position="303"/>
        <end position="341"/>
    </location>
</feature>
<accession>A0ABT6ZRE3</accession>
<sequence>MTPPQDARDWYTKAGVRGTPRRQLHGELETGRLFFPPALIPYSAHPVVLALPEGRREELFARHLFQYLNFTAQFETRVVNRATERIAGGRSGLQLPPAVRLDAYRIYCDEGYHSLYSFDVIQQVSRASGFAPLDYDFAPFLEHLDGLGAQALHGDGALAQLLQVVVFETLVTSILNDVPRDGRVLTVVRDIVRDHARDEGWHHVFFSRLFRELWTGLPDSLRVRVAGCLPELVRSSLLPDLRPVRAALAAAGVPAHLVEEVVHDAYPRAGVDTGIRAAARHAVRLFDEVGVLDVPGGRDAFGAARLLPEGPAGEGRSPAPEPQEAQEAQEATGHEWEEQDG</sequence>
<gene>
    <name evidence="2" type="ORF">NMN56_005540</name>
</gene>
<dbReference type="InterPro" id="IPR009078">
    <property type="entry name" value="Ferritin-like_SF"/>
</dbReference>
<dbReference type="SUPFAM" id="SSF47240">
    <property type="entry name" value="Ferritin-like"/>
    <property type="match status" value="1"/>
</dbReference>
<organism evidence="2 3">
    <name type="scientific">Streptomyces iconiensis</name>
    <dbReference type="NCBI Taxonomy" id="1384038"/>
    <lineage>
        <taxon>Bacteria</taxon>
        <taxon>Bacillati</taxon>
        <taxon>Actinomycetota</taxon>
        <taxon>Actinomycetes</taxon>
        <taxon>Kitasatosporales</taxon>
        <taxon>Streptomycetaceae</taxon>
        <taxon>Streptomyces</taxon>
    </lineage>
</organism>
<dbReference type="Proteomes" id="UP001214441">
    <property type="component" value="Unassembled WGS sequence"/>
</dbReference>
<proteinExistence type="predicted"/>
<dbReference type="InterPro" id="IPR025859">
    <property type="entry name" value="AurF/CmlI"/>
</dbReference>
<protein>
    <submittedName>
        <fullName evidence="2">Diiron oxygenase</fullName>
    </submittedName>
</protein>
<dbReference type="Gene3D" id="1.10.620.20">
    <property type="entry name" value="Ribonucleotide Reductase, subunit A"/>
    <property type="match status" value="1"/>
</dbReference>
<dbReference type="Pfam" id="PF11583">
    <property type="entry name" value="AurF"/>
    <property type="match status" value="1"/>
</dbReference>
<evidence type="ECO:0000256" key="1">
    <source>
        <dbReference type="SAM" id="MobiDB-lite"/>
    </source>
</evidence>
<feature type="compositionally biased region" description="Basic and acidic residues" evidence="1">
    <location>
        <begin position="332"/>
        <end position="341"/>
    </location>
</feature>